<reference evidence="1" key="2">
    <citation type="journal article" date="2019" name="Genome Biol. Evol.">
        <title>Day and night: Metabolic profiles and evolutionary relationships of six axenic non-marine cyanobacteria.</title>
        <authorList>
            <person name="Will S.E."/>
            <person name="Henke P."/>
            <person name="Boedeker C."/>
            <person name="Huang S."/>
            <person name="Brinkmann H."/>
            <person name="Rohde M."/>
            <person name="Jarek M."/>
            <person name="Friedl T."/>
            <person name="Seufert S."/>
            <person name="Schumacher M."/>
            <person name="Overmann J."/>
            <person name="Neumann-Schaal M."/>
            <person name="Petersen J."/>
        </authorList>
    </citation>
    <scope>NUCLEOTIDE SEQUENCE [LARGE SCALE GENOMIC DNA]</scope>
    <source>
        <strain evidence="1">PCC 7102</strain>
    </source>
</reference>
<comment type="caution">
    <text evidence="1">The sequence shown here is derived from an EMBL/GenBank/DDBJ whole genome shotgun (WGS) entry which is preliminary data.</text>
</comment>
<dbReference type="AlphaFoldDB" id="A0A3S1AD68"/>
<organism evidence="1 2">
    <name type="scientific">Dulcicalothrix desertica PCC 7102</name>
    <dbReference type="NCBI Taxonomy" id="232991"/>
    <lineage>
        <taxon>Bacteria</taxon>
        <taxon>Bacillati</taxon>
        <taxon>Cyanobacteriota</taxon>
        <taxon>Cyanophyceae</taxon>
        <taxon>Nostocales</taxon>
        <taxon>Calotrichaceae</taxon>
        <taxon>Dulcicalothrix</taxon>
    </lineage>
</organism>
<accession>A0A3S1AD68</accession>
<dbReference type="Proteomes" id="UP000271624">
    <property type="component" value="Unassembled WGS sequence"/>
</dbReference>
<reference evidence="1" key="1">
    <citation type="submission" date="2018-12" db="EMBL/GenBank/DDBJ databases">
        <authorList>
            <person name="Will S."/>
            <person name="Neumann-Schaal M."/>
            <person name="Henke P."/>
        </authorList>
    </citation>
    <scope>NUCLEOTIDE SEQUENCE</scope>
    <source>
        <strain evidence="1">PCC 7102</strain>
    </source>
</reference>
<name>A0A3S1AD68_9CYAN</name>
<dbReference type="EMBL" id="RSCL01000029">
    <property type="protein sequence ID" value="RUS98531.1"/>
    <property type="molecule type" value="Genomic_DNA"/>
</dbReference>
<proteinExistence type="predicted"/>
<sequence>MNKETIMATISISNLNTSGAELFLDTETYLHELTDSELDMTKGGCICISPIFKPTTILKTTSIVSVLR</sequence>
<evidence type="ECO:0000313" key="2">
    <source>
        <dbReference type="Proteomes" id="UP000271624"/>
    </source>
</evidence>
<protein>
    <submittedName>
        <fullName evidence="1">Uncharacterized protein</fullName>
    </submittedName>
</protein>
<keyword evidence="2" id="KW-1185">Reference proteome</keyword>
<gene>
    <name evidence="1" type="ORF">DSM106972_081600</name>
</gene>
<evidence type="ECO:0000313" key="1">
    <source>
        <dbReference type="EMBL" id="RUS98531.1"/>
    </source>
</evidence>